<organism evidence="8 9">
    <name type="scientific">Coemansia thaxteri</name>
    <dbReference type="NCBI Taxonomy" id="2663907"/>
    <lineage>
        <taxon>Eukaryota</taxon>
        <taxon>Fungi</taxon>
        <taxon>Fungi incertae sedis</taxon>
        <taxon>Zoopagomycota</taxon>
        <taxon>Kickxellomycotina</taxon>
        <taxon>Kickxellomycetes</taxon>
        <taxon>Kickxellales</taxon>
        <taxon>Kickxellaceae</taxon>
        <taxon>Coemansia</taxon>
    </lineage>
</organism>
<feature type="transmembrane region" description="Helical" evidence="6">
    <location>
        <begin position="52"/>
        <end position="73"/>
    </location>
</feature>
<feature type="region of interest" description="Disordered" evidence="7">
    <location>
        <begin position="273"/>
        <end position="349"/>
    </location>
</feature>
<comment type="subcellular location">
    <subcellularLocation>
        <location evidence="1 6">Membrane</location>
        <topology evidence="1 6">Multi-pass membrane protein</topology>
    </subcellularLocation>
</comment>
<sequence>MLGLVTKTICVSAGYLFPAYRCFKLLRGGPEAIGAASSTGEQRDVVKSILKYWVVMAGFMAVEVVVDTFMFWLPLVGLVKISFVAWLVMPGLNGADIVYDNIVEPYLVQNEVKLDGLFRQAEAAAQHSSSTVSKTVYDKWIGFVQRAVNQQSTHEGTSARLASTSSTLGSQRQATEYTGLSSLLQSTVSQKLPQASAAAKYLVGLSGITDGPPTQADTVNKSTLGSLFTSWVTGFSSSTYAQLSENERLRDIRTRKIQLQDLVSQLESSERALLAKSEPAPPLAQSSPVHSPREAHGFEEDLVMVNESGMESSSEAHNDPESPANNQKDSSTVASGAKPPSSTSRRWLW</sequence>
<gene>
    <name evidence="8" type="ORF">H4R26_000120</name>
</gene>
<reference evidence="8" key="1">
    <citation type="submission" date="2022-07" db="EMBL/GenBank/DDBJ databases">
        <title>Phylogenomic reconstructions and comparative analyses of Kickxellomycotina fungi.</title>
        <authorList>
            <person name="Reynolds N.K."/>
            <person name="Stajich J.E."/>
            <person name="Barry K."/>
            <person name="Grigoriev I.V."/>
            <person name="Crous P."/>
            <person name="Smith M.E."/>
        </authorList>
    </citation>
    <scope>NUCLEOTIDE SEQUENCE</scope>
    <source>
        <strain evidence="8">IMI 214461</strain>
    </source>
</reference>
<evidence type="ECO:0000256" key="4">
    <source>
        <dbReference type="ARBA" id="ARBA00022989"/>
    </source>
</evidence>
<comment type="similarity">
    <text evidence="2 6">Belongs to the DP1 family.</text>
</comment>
<name>A0A9W8BND1_9FUNG</name>
<evidence type="ECO:0000256" key="2">
    <source>
        <dbReference type="ARBA" id="ARBA00008573"/>
    </source>
</evidence>
<dbReference type="PANTHER" id="PTHR12300:SF161">
    <property type="entry name" value="RECEPTOR EXPRESSION-ENHANCING PROTEIN"/>
    <property type="match status" value="1"/>
</dbReference>
<evidence type="ECO:0000256" key="1">
    <source>
        <dbReference type="ARBA" id="ARBA00004141"/>
    </source>
</evidence>
<evidence type="ECO:0000313" key="8">
    <source>
        <dbReference type="EMBL" id="KAJ2008639.1"/>
    </source>
</evidence>
<evidence type="ECO:0000256" key="7">
    <source>
        <dbReference type="SAM" id="MobiDB-lite"/>
    </source>
</evidence>
<dbReference type="Proteomes" id="UP001150907">
    <property type="component" value="Unassembled WGS sequence"/>
</dbReference>
<comment type="caution">
    <text evidence="8">The sequence shown here is derived from an EMBL/GenBank/DDBJ whole genome shotgun (WGS) entry which is preliminary data.</text>
</comment>
<dbReference type="GO" id="GO:0016020">
    <property type="term" value="C:membrane"/>
    <property type="evidence" value="ECO:0007669"/>
    <property type="project" value="UniProtKB-SubCell"/>
</dbReference>
<keyword evidence="5 6" id="KW-0472">Membrane</keyword>
<accession>A0A9W8BND1</accession>
<evidence type="ECO:0000256" key="5">
    <source>
        <dbReference type="ARBA" id="ARBA00023136"/>
    </source>
</evidence>
<comment type="caution">
    <text evidence="6">Lacks conserved residue(s) required for the propagation of feature annotation.</text>
</comment>
<feature type="compositionally biased region" description="Polar residues" evidence="7">
    <location>
        <begin position="323"/>
        <end position="349"/>
    </location>
</feature>
<keyword evidence="4 6" id="KW-1133">Transmembrane helix</keyword>
<dbReference type="EMBL" id="JANBQF010000002">
    <property type="protein sequence ID" value="KAJ2008639.1"/>
    <property type="molecule type" value="Genomic_DNA"/>
</dbReference>
<dbReference type="AlphaFoldDB" id="A0A9W8BND1"/>
<dbReference type="PANTHER" id="PTHR12300">
    <property type="entry name" value="HVA22-LIKE PROTEINS"/>
    <property type="match status" value="1"/>
</dbReference>
<keyword evidence="3 6" id="KW-0812">Transmembrane</keyword>
<protein>
    <recommendedName>
        <fullName evidence="6">Protein YOP1</fullName>
    </recommendedName>
</protein>
<evidence type="ECO:0000256" key="3">
    <source>
        <dbReference type="ARBA" id="ARBA00022692"/>
    </source>
</evidence>
<dbReference type="OrthoDB" id="526653at2759"/>
<dbReference type="Pfam" id="PF03134">
    <property type="entry name" value="TB2_DP1_HVA22"/>
    <property type="match status" value="1"/>
</dbReference>
<dbReference type="InterPro" id="IPR004345">
    <property type="entry name" value="TB2_DP1_HVA22"/>
</dbReference>
<proteinExistence type="inferred from homology"/>
<evidence type="ECO:0000256" key="6">
    <source>
        <dbReference type="RuleBase" id="RU362006"/>
    </source>
</evidence>
<keyword evidence="9" id="KW-1185">Reference proteome</keyword>
<evidence type="ECO:0000313" key="9">
    <source>
        <dbReference type="Proteomes" id="UP001150907"/>
    </source>
</evidence>